<accession>A0AAN2BIW5</accession>
<dbReference type="KEGG" id="marq:MARGE09_P0547"/>
<proteinExistence type="predicted"/>
<protein>
    <submittedName>
        <fullName evidence="1">Uncharacterized protein</fullName>
    </submittedName>
</protein>
<organism evidence="1 2">
    <name type="scientific">Marinagarivorans cellulosilyticus</name>
    <dbReference type="NCBI Taxonomy" id="2721545"/>
    <lineage>
        <taxon>Bacteria</taxon>
        <taxon>Pseudomonadati</taxon>
        <taxon>Pseudomonadota</taxon>
        <taxon>Gammaproteobacteria</taxon>
        <taxon>Cellvibrionales</taxon>
        <taxon>Cellvibrionaceae</taxon>
        <taxon>Marinagarivorans</taxon>
    </lineage>
</organism>
<sequence>MKDKALRDHWEERVRLRLDAISNILVDVSLSGMKFSNLTSLAKYIAKQLSESDTGGRSVNKSTILRNPLYRAALLKHFNQKNPLNDGKAEQLRVELACRELSIENRRIKEEIASILKDRSQIEGKLKGVMVHNHDQKLLASCHASWFHLFNKVVDQIEGAYLDIDSKELVDPHGVGIIATENDFPPSFFEWLNTSKR</sequence>
<gene>
    <name evidence="1" type="ORF">MARGE09_P0547</name>
</gene>
<dbReference type="EMBL" id="AP023086">
    <property type="protein sequence ID" value="BCD96347.1"/>
    <property type="molecule type" value="Genomic_DNA"/>
</dbReference>
<evidence type="ECO:0000313" key="2">
    <source>
        <dbReference type="Proteomes" id="UP001320119"/>
    </source>
</evidence>
<dbReference type="Proteomes" id="UP001320119">
    <property type="component" value="Chromosome"/>
</dbReference>
<keyword evidence="2" id="KW-1185">Reference proteome</keyword>
<name>A0AAN2BIW5_9GAMM</name>
<reference evidence="1 2" key="1">
    <citation type="journal article" date="2022" name="IScience">
        <title>An ultrasensitive nanofiber-based assay for enzymatic hydrolysis and deep-sea microbial degradation of cellulose.</title>
        <authorList>
            <person name="Tsudome M."/>
            <person name="Tachioka M."/>
            <person name="Miyazaki M."/>
            <person name="Uchimura K."/>
            <person name="Tsuda M."/>
            <person name="Takaki Y."/>
            <person name="Deguchi S."/>
        </authorList>
    </citation>
    <scope>NUCLEOTIDE SEQUENCE [LARGE SCALE GENOMIC DNA]</scope>
    <source>
        <strain evidence="1 2">GE09</strain>
    </source>
</reference>
<evidence type="ECO:0000313" key="1">
    <source>
        <dbReference type="EMBL" id="BCD96347.1"/>
    </source>
</evidence>
<dbReference type="AlphaFoldDB" id="A0AAN2BIW5"/>
<dbReference type="RefSeq" id="WP_236985848.1">
    <property type="nucleotide sequence ID" value="NZ_AP023086.1"/>
</dbReference>